<gene>
    <name evidence="2" type="ORF">B0H66DRAFT_620953</name>
</gene>
<accession>A0AAE0ID43</accession>
<feature type="region of interest" description="Disordered" evidence="1">
    <location>
        <begin position="260"/>
        <end position="279"/>
    </location>
</feature>
<evidence type="ECO:0000313" key="3">
    <source>
        <dbReference type="Proteomes" id="UP001283341"/>
    </source>
</evidence>
<sequence>MGNAGKQFISQTGAICSCQSRALQMYGKNLYKSVEEGKDLSAAVSSLIRDSIELQKCIADNGFHIQDNKDELLATGDLSPMGGWTVIQAAEIDLTSYGELIAAIPACAVGDCEPTLIKNFFTNYLTKSRELMADRTVNVFNGWIDIFSNIETKIGNVGDAAVNYVAQLKEVPARLDEIRAKVCKDGSCAGEVTTALLSKVSEAVAAVQAFQNIGDATTTIVETIPKLVSLARNAVEFAEAAPNLDYLIKLAGEAKFIQRLRTPSRPSTSSSRSHGSDGGRNAIALIEDVLTDNWQSYQQPTNSTGNIRTTVTEIQELLRVELQAPFRNVTDAIRELETALDTFPVKEGKFTFAAGVVSYQR</sequence>
<keyword evidence="3" id="KW-1185">Reference proteome</keyword>
<evidence type="ECO:0000256" key="1">
    <source>
        <dbReference type="SAM" id="MobiDB-lite"/>
    </source>
</evidence>
<name>A0AAE0ID43_9PEZI</name>
<reference evidence="2" key="1">
    <citation type="journal article" date="2023" name="Mol. Phylogenet. Evol.">
        <title>Genome-scale phylogeny and comparative genomics of the fungal order Sordariales.</title>
        <authorList>
            <person name="Hensen N."/>
            <person name="Bonometti L."/>
            <person name="Westerberg I."/>
            <person name="Brannstrom I.O."/>
            <person name="Guillou S."/>
            <person name="Cros-Aarteil S."/>
            <person name="Calhoun S."/>
            <person name="Haridas S."/>
            <person name="Kuo A."/>
            <person name="Mondo S."/>
            <person name="Pangilinan J."/>
            <person name="Riley R."/>
            <person name="LaButti K."/>
            <person name="Andreopoulos B."/>
            <person name="Lipzen A."/>
            <person name="Chen C."/>
            <person name="Yan M."/>
            <person name="Daum C."/>
            <person name="Ng V."/>
            <person name="Clum A."/>
            <person name="Steindorff A."/>
            <person name="Ohm R.A."/>
            <person name="Martin F."/>
            <person name="Silar P."/>
            <person name="Natvig D.O."/>
            <person name="Lalanne C."/>
            <person name="Gautier V."/>
            <person name="Ament-Velasquez S.L."/>
            <person name="Kruys A."/>
            <person name="Hutchinson M.I."/>
            <person name="Powell A.J."/>
            <person name="Barry K."/>
            <person name="Miller A.N."/>
            <person name="Grigoriev I.V."/>
            <person name="Debuchy R."/>
            <person name="Gladieux P."/>
            <person name="Hiltunen Thoren M."/>
            <person name="Johannesson H."/>
        </authorList>
    </citation>
    <scope>NUCLEOTIDE SEQUENCE</scope>
    <source>
        <strain evidence="2">CBS 118394</strain>
    </source>
</reference>
<dbReference type="EMBL" id="JAUEDM010000003">
    <property type="protein sequence ID" value="KAK3322948.1"/>
    <property type="molecule type" value="Genomic_DNA"/>
</dbReference>
<comment type="caution">
    <text evidence="2">The sequence shown here is derived from an EMBL/GenBank/DDBJ whole genome shotgun (WGS) entry which is preliminary data.</text>
</comment>
<dbReference type="Proteomes" id="UP001283341">
    <property type="component" value="Unassembled WGS sequence"/>
</dbReference>
<feature type="compositionally biased region" description="Low complexity" evidence="1">
    <location>
        <begin position="261"/>
        <end position="273"/>
    </location>
</feature>
<evidence type="ECO:0000313" key="2">
    <source>
        <dbReference type="EMBL" id="KAK3322948.1"/>
    </source>
</evidence>
<reference evidence="2" key="2">
    <citation type="submission" date="2023-06" db="EMBL/GenBank/DDBJ databases">
        <authorList>
            <consortium name="Lawrence Berkeley National Laboratory"/>
            <person name="Haridas S."/>
            <person name="Hensen N."/>
            <person name="Bonometti L."/>
            <person name="Westerberg I."/>
            <person name="Brannstrom I.O."/>
            <person name="Guillou S."/>
            <person name="Cros-Aarteil S."/>
            <person name="Calhoun S."/>
            <person name="Kuo A."/>
            <person name="Mondo S."/>
            <person name="Pangilinan J."/>
            <person name="Riley R."/>
            <person name="Labutti K."/>
            <person name="Andreopoulos B."/>
            <person name="Lipzen A."/>
            <person name="Chen C."/>
            <person name="Yanf M."/>
            <person name="Daum C."/>
            <person name="Ng V."/>
            <person name="Clum A."/>
            <person name="Steindorff A."/>
            <person name="Ohm R."/>
            <person name="Martin F."/>
            <person name="Silar P."/>
            <person name="Natvig D."/>
            <person name="Lalanne C."/>
            <person name="Gautier V."/>
            <person name="Ament-Velasquez S.L."/>
            <person name="Kruys A."/>
            <person name="Hutchinson M.I."/>
            <person name="Powell A.J."/>
            <person name="Barry K."/>
            <person name="Miller A.N."/>
            <person name="Grigoriev I.V."/>
            <person name="Debuchy R."/>
            <person name="Gladieux P."/>
            <person name="Thoren M.H."/>
            <person name="Johannesson H."/>
        </authorList>
    </citation>
    <scope>NUCLEOTIDE SEQUENCE</scope>
    <source>
        <strain evidence="2">CBS 118394</strain>
    </source>
</reference>
<dbReference type="PROSITE" id="PS51257">
    <property type="entry name" value="PROKAR_LIPOPROTEIN"/>
    <property type="match status" value="1"/>
</dbReference>
<protein>
    <submittedName>
        <fullName evidence="2">Uncharacterized protein</fullName>
    </submittedName>
</protein>
<organism evidence="2 3">
    <name type="scientific">Apodospora peruviana</name>
    <dbReference type="NCBI Taxonomy" id="516989"/>
    <lineage>
        <taxon>Eukaryota</taxon>
        <taxon>Fungi</taxon>
        <taxon>Dikarya</taxon>
        <taxon>Ascomycota</taxon>
        <taxon>Pezizomycotina</taxon>
        <taxon>Sordariomycetes</taxon>
        <taxon>Sordariomycetidae</taxon>
        <taxon>Sordariales</taxon>
        <taxon>Lasiosphaeriaceae</taxon>
        <taxon>Apodospora</taxon>
    </lineage>
</organism>
<dbReference type="AlphaFoldDB" id="A0AAE0ID43"/>
<proteinExistence type="predicted"/>